<evidence type="ECO:0000256" key="3">
    <source>
        <dbReference type="ARBA" id="ARBA00022448"/>
    </source>
</evidence>
<evidence type="ECO:0000256" key="8">
    <source>
        <dbReference type="ARBA" id="ARBA00022989"/>
    </source>
</evidence>
<name>A0A0D2X4C0_CAPO3</name>
<gene>
    <name evidence="12" type="ORF">CAOG_006209</name>
</gene>
<evidence type="ECO:0000256" key="11">
    <source>
        <dbReference type="RuleBase" id="RU368056"/>
    </source>
</evidence>
<keyword evidence="5" id="KW-0812">Transmembrane</keyword>
<keyword evidence="10" id="KW-0472">Membrane</keyword>
<keyword evidence="7 11" id="KW-0249">Electron transport</keyword>
<evidence type="ECO:0000256" key="9">
    <source>
        <dbReference type="ARBA" id="ARBA00023128"/>
    </source>
</evidence>
<protein>
    <recommendedName>
        <fullName evidence="11">Complex III subunit 9</fullName>
    </recommendedName>
</protein>
<dbReference type="GO" id="GO:0005743">
    <property type="term" value="C:mitochondrial inner membrane"/>
    <property type="evidence" value="ECO:0007669"/>
    <property type="project" value="UniProtKB-SubCell"/>
</dbReference>
<comment type="function">
    <text evidence="11">Component of the ubiquinol-cytochrome c oxidoreductase, a multisubunit transmembrane complex that is part of the mitochondrial electron transport chain which drives oxidative phosphorylation. The complex plays an important role in the uptake of multiple carbon sources present in different host niches.</text>
</comment>
<evidence type="ECO:0000256" key="7">
    <source>
        <dbReference type="ARBA" id="ARBA00022982"/>
    </source>
</evidence>
<dbReference type="GO" id="GO:0045275">
    <property type="term" value="C:respiratory chain complex III"/>
    <property type="evidence" value="ECO:0007669"/>
    <property type="project" value="UniProtKB-UniRule"/>
</dbReference>
<dbReference type="FunFam" id="1.20.5.260:FF:000001">
    <property type="entry name" value="Cytochrome b-c1 complex subunit 9"/>
    <property type="match status" value="1"/>
</dbReference>
<dbReference type="SUPFAM" id="SSF81514">
    <property type="entry name" value="Subunit X (non-heme 7 kDa protein) of cytochrome bc1 complex (Ubiquinol-cytochrome c reductase)"/>
    <property type="match status" value="1"/>
</dbReference>
<dbReference type="Pfam" id="PF05365">
    <property type="entry name" value="UCR_UQCRX_QCR9"/>
    <property type="match status" value="1"/>
</dbReference>
<comment type="similarity">
    <text evidence="2 11">Belongs to the UQCR10/QCR9 family.</text>
</comment>
<keyword evidence="3 11" id="KW-0813">Transport</keyword>
<evidence type="ECO:0000256" key="2">
    <source>
        <dbReference type="ARBA" id="ARBA00007856"/>
    </source>
</evidence>
<dbReference type="Proteomes" id="UP000008743">
    <property type="component" value="Unassembled WGS sequence"/>
</dbReference>
<evidence type="ECO:0000313" key="13">
    <source>
        <dbReference type="Proteomes" id="UP000008743"/>
    </source>
</evidence>
<dbReference type="PhylomeDB" id="A0A0D2X4C0"/>
<evidence type="ECO:0000256" key="4">
    <source>
        <dbReference type="ARBA" id="ARBA00022660"/>
    </source>
</evidence>
<keyword evidence="6 11" id="KW-0999">Mitochondrion inner membrane</keyword>
<keyword evidence="13" id="KW-1185">Reference proteome</keyword>
<dbReference type="InterPro" id="IPR008027">
    <property type="entry name" value="QCR9"/>
</dbReference>
<dbReference type="GO" id="GO:0006122">
    <property type="term" value="P:mitochondrial electron transport, ubiquinol to cytochrome c"/>
    <property type="evidence" value="ECO:0007669"/>
    <property type="project" value="UniProtKB-UniRule"/>
</dbReference>
<dbReference type="PANTHER" id="PTHR12980">
    <property type="entry name" value="UBIQUINOL-CYTOCHROME C REDUCTASE COMPLEX, SUBUNIT X"/>
    <property type="match status" value="1"/>
</dbReference>
<evidence type="ECO:0000256" key="1">
    <source>
        <dbReference type="ARBA" id="ARBA00004434"/>
    </source>
</evidence>
<proteinExistence type="inferred from homology"/>
<keyword evidence="8" id="KW-1133">Transmembrane helix</keyword>
<comment type="subcellular location">
    <subcellularLocation>
        <location evidence="1 11">Mitochondrion inner membrane</location>
        <topology evidence="1 11">Single-pass membrane protein</topology>
    </subcellularLocation>
</comment>
<evidence type="ECO:0000256" key="5">
    <source>
        <dbReference type="ARBA" id="ARBA00022692"/>
    </source>
</evidence>
<keyword evidence="4 11" id="KW-0679">Respiratory chain</keyword>
<sequence length="60" mass="6727">MSLGSSIYQLAFKRNSVYITGIITGAFIFEKVFDSSMDGLFAKLNEGKSFEDLKKARNLQ</sequence>
<organism evidence="12 13">
    <name type="scientific">Capsaspora owczarzaki (strain ATCC 30864)</name>
    <dbReference type="NCBI Taxonomy" id="595528"/>
    <lineage>
        <taxon>Eukaryota</taxon>
        <taxon>Filasterea</taxon>
        <taxon>Capsaspora</taxon>
    </lineage>
</organism>
<dbReference type="AlphaFoldDB" id="A0A0D2X4C0"/>
<comment type="subunit">
    <text evidence="11">Component of the ubiquinol-cytochrome c oxidoreductase (cytochrome b-c1 complex, complex III, CIII), a multisubunit enzyme composed of 3 respiratory subunits cytochrome b, cytochrome c1 and Rieske protein, 2 core protein subunits, and additional low-molecular weight protein subunits.</text>
</comment>
<reference evidence="13" key="1">
    <citation type="submission" date="2011-02" db="EMBL/GenBank/DDBJ databases">
        <title>The Genome Sequence of Capsaspora owczarzaki ATCC 30864.</title>
        <authorList>
            <person name="Russ C."/>
            <person name="Cuomo C."/>
            <person name="Burger G."/>
            <person name="Gray M.W."/>
            <person name="Holland P.W.H."/>
            <person name="King N."/>
            <person name="Lang F.B.F."/>
            <person name="Roger A.J."/>
            <person name="Ruiz-Trillo I."/>
            <person name="Young S.K."/>
            <person name="Zeng Q."/>
            <person name="Gargeya S."/>
            <person name="Alvarado L."/>
            <person name="Berlin A."/>
            <person name="Chapman S.B."/>
            <person name="Chen Z."/>
            <person name="Freedman E."/>
            <person name="Gellesch M."/>
            <person name="Goldberg J."/>
            <person name="Griggs A."/>
            <person name="Gujja S."/>
            <person name="Heilman E."/>
            <person name="Heiman D."/>
            <person name="Howarth C."/>
            <person name="Mehta T."/>
            <person name="Neiman D."/>
            <person name="Pearson M."/>
            <person name="Roberts A."/>
            <person name="Saif S."/>
            <person name="Shea T."/>
            <person name="Shenoy N."/>
            <person name="Sisk P."/>
            <person name="Stolte C."/>
            <person name="Sykes S."/>
            <person name="White J."/>
            <person name="Yandava C."/>
            <person name="Haas B."/>
            <person name="Nusbaum C."/>
            <person name="Birren B."/>
        </authorList>
    </citation>
    <scope>NUCLEOTIDE SEQUENCE</scope>
    <source>
        <strain evidence="13">ATCC 30864</strain>
    </source>
</reference>
<dbReference type="OrthoDB" id="44067at2759"/>
<dbReference type="InterPro" id="IPR036656">
    <property type="entry name" value="QCR9_sf"/>
</dbReference>
<dbReference type="EMBL" id="KE346369">
    <property type="protein sequence ID" value="KJE95794.1"/>
    <property type="molecule type" value="Genomic_DNA"/>
</dbReference>
<dbReference type="Gene3D" id="1.20.5.260">
    <property type="entry name" value="Cytochrome b-c1 complex subunit 9"/>
    <property type="match status" value="1"/>
</dbReference>
<evidence type="ECO:0000256" key="6">
    <source>
        <dbReference type="ARBA" id="ARBA00022792"/>
    </source>
</evidence>
<dbReference type="RefSeq" id="XP_004345799.1">
    <property type="nucleotide sequence ID" value="XM_004345749.2"/>
</dbReference>
<dbReference type="STRING" id="595528.A0A0D2X4C0"/>
<accession>A0A0D2X4C0</accession>
<dbReference type="InParanoid" id="A0A0D2X4C0"/>
<keyword evidence="9 11" id="KW-0496">Mitochondrion</keyword>
<evidence type="ECO:0000256" key="10">
    <source>
        <dbReference type="ARBA" id="ARBA00023136"/>
    </source>
</evidence>
<dbReference type="PANTHER" id="PTHR12980:SF0">
    <property type="entry name" value="CYTOCHROME B-C1 COMPLEX SUBUNIT 9"/>
    <property type="match status" value="1"/>
</dbReference>
<evidence type="ECO:0000313" key="12">
    <source>
        <dbReference type="EMBL" id="KJE95794.1"/>
    </source>
</evidence>